<gene>
    <name evidence="1" type="ORF">NTEN_LOCUS8954</name>
</gene>
<protein>
    <submittedName>
        <fullName evidence="1">Uncharacterized protein</fullName>
    </submittedName>
</protein>
<reference evidence="1 2" key="1">
    <citation type="submission" date="2020-02" db="EMBL/GenBank/DDBJ databases">
        <authorList>
            <person name="Ferguson B K."/>
        </authorList>
    </citation>
    <scope>NUCLEOTIDE SEQUENCE [LARGE SCALE GENOMIC DNA]</scope>
</reference>
<sequence length="116" mass="13190">MRRRRANYCTRRSVECFVTGRGSQRPKPIPLLRTSMEVINAAHVTVYAIDLRGTCTCETPNYIGNLERQREMLAIFPLGRRTPTSSGVFTIRSGAFHQFKNKSGQFYQVPTCCRTG</sequence>
<feature type="non-terminal residue" evidence="1">
    <location>
        <position position="116"/>
    </location>
</feature>
<dbReference type="AlphaFoldDB" id="A0A6H5GI24"/>
<evidence type="ECO:0000313" key="1">
    <source>
        <dbReference type="EMBL" id="CAB0003422.1"/>
    </source>
</evidence>
<evidence type="ECO:0000313" key="2">
    <source>
        <dbReference type="Proteomes" id="UP000479000"/>
    </source>
</evidence>
<proteinExistence type="predicted"/>
<accession>A0A6H5GI24</accession>
<dbReference type="EMBL" id="CADCXU010013490">
    <property type="protein sequence ID" value="CAB0003422.1"/>
    <property type="molecule type" value="Genomic_DNA"/>
</dbReference>
<keyword evidence="2" id="KW-1185">Reference proteome</keyword>
<organism evidence="1 2">
    <name type="scientific">Nesidiocoris tenuis</name>
    <dbReference type="NCBI Taxonomy" id="355587"/>
    <lineage>
        <taxon>Eukaryota</taxon>
        <taxon>Metazoa</taxon>
        <taxon>Ecdysozoa</taxon>
        <taxon>Arthropoda</taxon>
        <taxon>Hexapoda</taxon>
        <taxon>Insecta</taxon>
        <taxon>Pterygota</taxon>
        <taxon>Neoptera</taxon>
        <taxon>Paraneoptera</taxon>
        <taxon>Hemiptera</taxon>
        <taxon>Heteroptera</taxon>
        <taxon>Panheteroptera</taxon>
        <taxon>Cimicomorpha</taxon>
        <taxon>Miridae</taxon>
        <taxon>Dicyphina</taxon>
        <taxon>Nesidiocoris</taxon>
    </lineage>
</organism>
<dbReference type="Proteomes" id="UP000479000">
    <property type="component" value="Unassembled WGS sequence"/>
</dbReference>
<name>A0A6H5GI24_9HEMI</name>